<evidence type="ECO:0000256" key="1">
    <source>
        <dbReference type="SAM" id="MobiDB-lite"/>
    </source>
</evidence>
<accession>A0ABN9UAB3</accession>
<dbReference type="EMBL" id="CAUYUJ010015616">
    <property type="protein sequence ID" value="CAK0856256.1"/>
    <property type="molecule type" value="Genomic_DNA"/>
</dbReference>
<feature type="chain" id="PRO_5045744421" evidence="2">
    <location>
        <begin position="21"/>
        <end position="607"/>
    </location>
</feature>
<dbReference type="Proteomes" id="UP001189429">
    <property type="component" value="Unassembled WGS sequence"/>
</dbReference>
<keyword evidence="4" id="KW-1185">Reference proteome</keyword>
<evidence type="ECO:0000256" key="2">
    <source>
        <dbReference type="SAM" id="SignalP"/>
    </source>
</evidence>
<gene>
    <name evidence="3" type="ORF">PCOR1329_LOCUS46701</name>
</gene>
<organism evidence="3 4">
    <name type="scientific">Prorocentrum cordatum</name>
    <dbReference type="NCBI Taxonomy" id="2364126"/>
    <lineage>
        <taxon>Eukaryota</taxon>
        <taxon>Sar</taxon>
        <taxon>Alveolata</taxon>
        <taxon>Dinophyceae</taxon>
        <taxon>Prorocentrales</taxon>
        <taxon>Prorocentraceae</taxon>
        <taxon>Prorocentrum</taxon>
    </lineage>
</organism>
<evidence type="ECO:0000313" key="4">
    <source>
        <dbReference type="Proteomes" id="UP001189429"/>
    </source>
</evidence>
<reference evidence="3" key="1">
    <citation type="submission" date="2023-10" db="EMBL/GenBank/DDBJ databases">
        <authorList>
            <person name="Chen Y."/>
            <person name="Shah S."/>
            <person name="Dougan E. K."/>
            <person name="Thang M."/>
            <person name="Chan C."/>
        </authorList>
    </citation>
    <scope>NUCLEOTIDE SEQUENCE [LARGE SCALE GENOMIC DNA]</scope>
</reference>
<proteinExistence type="predicted"/>
<name>A0ABN9UAB3_9DINO</name>
<comment type="caution">
    <text evidence="3">The sequence shown here is derived from an EMBL/GenBank/DDBJ whole genome shotgun (WGS) entry which is preliminary data.</text>
</comment>
<feature type="signal peptide" evidence="2">
    <location>
        <begin position="1"/>
        <end position="20"/>
    </location>
</feature>
<feature type="compositionally biased region" description="Acidic residues" evidence="1">
    <location>
        <begin position="310"/>
        <end position="320"/>
    </location>
</feature>
<evidence type="ECO:0000313" key="3">
    <source>
        <dbReference type="EMBL" id="CAK0856256.1"/>
    </source>
</evidence>
<sequence>MATSTRVVVLFLFLLAGAEAERINSAANLAAAARAEIESHSFKGRSSTDKKTMDLDWHGCASKTNWLFGPSCGDVEGCEWHKLWLDTPRQSCRFSDGYKLQPGNVQKFLPVELARLEEKSATFAKNGCLFGGWFAKCYRRMRQMIRLLKYVRRAVSDAKNDPSHPAHALAAREETSQKLLRAADNLATGFKKLQGKDGFGEAFATMSAGPESLRAVAAAVEGAENRSLTDEETVAMENTRAIEGMLKATGTSLDDEQRAELYAQLEAGGPTEESEDDLDADVEELVGSLDQAMGESDSDDRSNLQQQEGSVDEEDEEDPEDVVAKAADAAALVQLGAQTGTNSTGALQARGTGPLKWIFQHGLGWIVTRIAWVLLFLVGSAVGLIRAGVIFPLLFLGCTLTKFITWVFRDVGYNLLWEGETDLVVKRFQKIGKCPAWAWDAVGFDASSEDTVKQIVVQPATFASYMTGVNHWYKSEEGLCAKVQCGANAECQSGQCICNKGYYPDASSPGHCYEAPTSAGCRCMATWSQQELVVFSSTHHGCPASGKCQVDRAHASFGTCKSRIVSAAKGLFEHVGNAVGVSLTSAVHDTCKRLPFRAVVQAVNTIA</sequence>
<protein>
    <submittedName>
        <fullName evidence="3">Uncharacterized protein</fullName>
    </submittedName>
</protein>
<feature type="region of interest" description="Disordered" evidence="1">
    <location>
        <begin position="292"/>
        <end position="320"/>
    </location>
</feature>
<keyword evidence="2" id="KW-0732">Signal</keyword>